<dbReference type="AlphaFoldDB" id="A0A6I0JXT6"/>
<name>A0A6I0JXT6_BACUN</name>
<organism evidence="2 3">
    <name type="scientific">Bacteroides uniformis</name>
    <dbReference type="NCBI Taxonomy" id="820"/>
    <lineage>
        <taxon>Bacteria</taxon>
        <taxon>Pseudomonadati</taxon>
        <taxon>Bacteroidota</taxon>
        <taxon>Bacteroidia</taxon>
        <taxon>Bacteroidales</taxon>
        <taxon>Bacteroidaceae</taxon>
        <taxon>Bacteroides</taxon>
    </lineage>
</organism>
<reference evidence="2 3" key="1">
    <citation type="journal article" date="2019" name="Nat. Med.">
        <title>A library of human gut bacterial isolates paired with longitudinal multiomics data enables mechanistic microbiome research.</title>
        <authorList>
            <person name="Poyet M."/>
            <person name="Groussin M."/>
            <person name="Gibbons S.M."/>
            <person name="Avila-Pacheco J."/>
            <person name="Jiang X."/>
            <person name="Kearney S.M."/>
            <person name="Perrotta A.R."/>
            <person name="Berdy B."/>
            <person name="Zhao S."/>
            <person name="Lieberman T.D."/>
            <person name="Swanson P.K."/>
            <person name="Smith M."/>
            <person name="Roesemann S."/>
            <person name="Alexander J.E."/>
            <person name="Rich S.A."/>
            <person name="Livny J."/>
            <person name="Vlamakis H."/>
            <person name="Clish C."/>
            <person name="Bullock K."/>
            <person name="Deik A."/>
            <person name="Scott J."/>
            <person name="Pierce K.A."/>
            <person name="Xavier R.J."/>
            <person name="Alm E.J."/>
        </authorList>
    </citation>
    <scope>NUCLEOTIDE SEQUENCE [LARGE SCALE GENOMIC DNA]</scope>
    <source>
        <strain evidence="2 3">BIOML-A37</strain>
    </source>
</reference>
<proteinExistence type="predicted"/>
<sequence length="76" mass="8415">MKKIYSILLASALTLSSCADFLDVDSQGKLTEDVFFSEEEGALMSINAIYTQLRAWDIIGFSWFAITELPGDNSDT</sequence>
<dbReference type="InterPro" id="IPR011990">
    <property type="entry name" value="TPR-like_helical_dom_sf"/>
</dbReference>
<comment type="caution">
    <text evidence="2">The sequence shown here is derived from an EMBL/GenBank/DDBJ whole genome shotgun (WGS) entry which is preliminary data.</text>
</comment>
<dbReference type="SUPFAM" id="SSF48452">
    <property type="entry name" value="TPR-like"/>
    <property type="match status" value="1"/>
</dbReference>
<feature type="non-terminal residue" evidence="2">
    <location>
        <position position="76"/>
    </location>
</feature>
<dbReference type="PROSITE" id="PS51257">
    <property type="entry name" value="PROKAR_LIPOPROTEIN"/>
    <property type="match status" value="1"/>
</dbReference>
<gene>
    <name evidence="2" type="ORF">GAQ75_23385</name>
</gene>
<evidence type="ECO:0000313" key="3">
    <source>
        <dbReference type="Proteomes" id="UP000438773"/>
    </source>
</evidence>
<feature type="signal peptide" evidence="1">
    <location>
        <begin position="1"/>
        <end position="19"/>
    </location>
</feature>
<evidence type="ECO:0000256" key="1">
    <source>
        <dbReference type="SAM" id="SignalP"/>
    </source>
</evidence>
<accession>A0A6I0JXT6</accession>
<keyword evidence="1" id="KW-0732">Signal</keyword>
<protein>
    <submittedName>
        <fullName evidence="2">RagB/SusD family nutrient uptake outer membrane protein</fullName>
    </submittedName>
</protein>
<feature type="chain" id="PRO_5026051273" evidence="1">
    <location>
        <begin position="20"/>
        <end position="76"/>
    </location>
</feature>
<dbReference type="Proteomes" id="UP000438773">
    <property type="component" value="Unassembled WGS sequence"/>
</dbReference>
<evidence type="ECO:0000313" key="2">
    <source>
        <dbReference type="EMBL" id="KAB4118149.1"/>
    </source>
</evidence>
<dbReference type="EMBL" id="WCUQ01000102">
    <property type="protein sequence ID" value="KAB4118149.1"/>
    <property type="molecule type" value="Genomic_DNA"/>
</dbReference>